<dbReference type="AlphaFoldDB" id="A0A839ACM1"/>
<gene>
    <name evidence="2" type="ORF">H2509_07055</name>
</gene>
<protein>
    <submittedName>
        <fullName evidence="2">Nitrilase</fullName>
    </submittedName>
</protein>
<dbReference type="Pfam" id="PF00795">
    <property type="entry name" value="CN_hydrolase"/>
    <property type="match status" value="1"/>
</dbReference>
<dbReference type="Gene3D" id="3.60.110.10">
    <property type="entry name" value="Carbon-nitrogen hydrolase"/>
    <property type="match status" value="1"/>
</dbReference>
<dbReference type="PANTHER" id="PTHR23088:SF50">
    <property type="entry name" value="HYDROLASE YHCX"/>
    <property type="match status" value="1"/>
</dbReference>
<accession>A0A839ACM1</accession>
<dbReference type="PROSITE" id="PS50263">
    <property type="entry name" value="CN_HYDROLASE"/>
    <property type="match status" value="1"/>
</dbReference>
<organism evidence="2 3">
    <name type="scientific">Stappia albiluteola</name>
    <dbReference type="NCBI Taxonomy" id="2758565"/>
    <lineage>
        <taxon>Bacteria</taxon>
        <taxon>Pseudomonadati</taxon>
        <taxon>Pseudomonadota</taxon>
        <taxon>Alphaproteobacteria</taxon>
        <taxon>Hyphomicrobiales</taxon>
        <taxon>Stappiaceae</taxon>
        <taxon>Stappia</taxon>
    </lineage>
</organism>
<dbReference type="PANTHER" id="PTHR23088">
    <property type="entry name" value="NITRILASE-RELATED"/>
    <property type="match status" value="1"/>
</dbReference>
<dbReference type="InterPro" id="IPR036526">
    <property type="entry name" value="C-N_Hydrolase_sf"/>
</dbReference>
<name>A0A839ACM1_9HYPH</name>
<reference evidence="2 3" key="1">
    <citation type="submission" date="2020-07" db="EMBL/GenBank/DDBJ databases">
        <title>Stappia sp., F7233, whole genome shotgun sequencing project.</title>
        <authorList>
            <person name="Jiang S."/>
            <person name="Liu Z.W."/>
            <person name="Du Z.J."/>
        </authorList>
    </citation>
    <scope>NUCLEOTIDE SEQUENCE [LARGE SCALE GENOMIC DNA]</scope>
    <source>
        <strain evidence="2 3">F7233</strain>
    </source>
</reference>
<dbReference type="SUPFAM" id="SSF56317">
    <property type="entry name" value="Carbon-nitrogen hydrolase"/>
    <property type="match status" value="1"/>
</dbReference>
<comment type="caution">
    <text evidence="2">The sequence shown here is derived from an EMBL/GenBank/DDBJ whole genome shotgun (WGS) entry which is preliminary data.</text>
</comment>
<evidence type="ECO:0000259" key="1">
    <source>
        <dbReference type="PROSITE" id="PS50263"/>
    </source>
</evidence>
<feature type="domain" description="CN hydrolase" evidence="1">
    <location>
        <begin position="5"/>
        <end position="269"/>
    </location>
</feature>
<dbReference type="InterPro" id="IPR003010">
    <property type="entry name" value="C-N_Hydrolase"/>
</dbReference>
<dbReference type="RefSeq" id="WP_182163661.1">
    <property type="nucleotide sequence ID" value="NZ_JACFXV010000043.1"/>
</dbReference>
<evidence type="ECO:0000313" key="3">
    <source>
        <dbReference type="Proteomes" id="UP000541109"/>
    </source>
</evidence>
<proteinExistence type="predicted"/>
<dbReference type="EMBL" id="JACFXV010000043">
    <property type="protein sequence ID" value="MBA5776886.1"/>
    <property type="molecule type" value="Genomic_DNA"/>
</dbReference>
<keyword evidence="3" id="KW-1185">Reference proteome</keyword>
<evidence type="ECO:0000313" key="2">
    <source>
        <dbReference type="EMBL" id="MBA5776886.1"/>
    </source>
</evidence>
<dbReference type="Proteomes" id="UP000541109">
    <property type="component" value="Unassembled WGS sequence"/>
</dbReference>
<sequence>MTETFRIALWSVNLGAASASMAGWLERVEERIVEARSGGARLLLMPEYVSECFLAWKPAGLAPTGEIAWMASQAPKALEGLRKLVDRHGVSLVAGSMPWAVDGGHTNRTTALLADGRTIHFDKLCLTPQEQDKQSWDLVPGNRLSVFELDGVRIALLICLDIEMPALSGLLAPVKPDLVLVPSMTSQLSGYHRVYGCAKARAIELMASVAVCGTVGAAEGTTQCPTNVSGAALYVPCEPELGFAGIAAEHPPVDGTKGEEPFLVADVPVGAVRRLRAGGAEVWPGTWSVAHVAPAVIE</sequence>